<feature type="compositionally biased region" description="Low complexity" evidence="7">
    <location>
        <begin position="195"/>
        <end position="206"/>
    </location>
</feature>
<evidence type="ECO:0000256" key="1">
    <source>
        <dbReference type="ARBA" id="ARBA00022448"/>
    </source>
</evidence>
<comment type="subcellular location">
    <subcellularLocation>
        <location evidence="6">Endoplasmic reticulum</location>
    </subcellularLocation>
    <subcellularLocation>
        <location evidence="6">Golgi apparatus</location>
        <location evidence="6">cis-Golgi network</location>
    </subcellularLocation>
</comment>
<evidence type="ECO:0000256" key="4">
    <source>
        <dbReference type="ARBA" id="ARBA00023034"/>
    </source>
</evidence>
<keyword evidence="9" id="KW-1185">Reference proteome</keyword>
<dbReference type="InterPro" id="IPR011012">
    <property type="entry name" value="Longin-like_dom_sf"/>
</dbReference>
<evidence type="ECO:0000313" key="8">
    <source>
        <dbReference type="EMBL" id="RLM93515.1"/>
    </source>
</evidence>
<reference evidence="9" key="1">
    <citation type="journal article" date="2019" name="Nat. Commun.">
        <title>The genome of broomcorn millet.</title>
        <authorList>
            <person name="Zou C."/>
            <person name="Miki D."/>
            <person name="Li D."/>
            <person name="Tang Q."/>
            <person name="Xiao L."/>
            <person name="Rajput S."/>
            <person name="Deng P."/>
            <person name="Jia W."/>
            <person name="Huang R."/>
            <person name="Zhang M."/>
            <person name="Sun Y."/>
            <person name="Hu J."/>
            <person name="Fu X."/>
            <person name="Schnable P.S."/>
            <person name="Li F."/>
            <person name="Zhang H."/>
            <person name="Feng B."/>
            <person name="Zhu X."/>
            <person name="Liu R."/>
            <person name="Schnable J.C."/>
            <person name="Zhu J.-K."/>
            <person name="Zhang H."/>
        </authorList>
    </citation>
    <scope>NUCLEOTIDE SEQUENCE [LARGE SCALE GENOMIC DNA]</scope>
</reference>
<keyword evidence="3 6" id="KW-0931">ER-Golgi transport</keyword>
<feature type="compositionally biased region" description="Basic and acidic residues" evidence="7">
    <location>
        <begin position="242"/>
        <end position="252"/>
    </location>
</feature>
<dbReference type="PANTHER" id="PTHR23249:SF16">
    <property type="entry name" value="TRAFFICKING PROTEIN PARTICLE COMPLEX SUBUNIT 1"/>
    <property type="match status" value="1"/>
</dbReference>
<feature type="compositionally biased region" description="Polar residues" evidence="7">
    <location>
        <begin position="1"/>
        <end position="11"/>
    </location>
</feature>
<protein>
    <recommendedName>
        <fullName evidence="6">Trafficking protein particle complex subunit</fullName>
    </recommendedName>
</protein>
<feature type="region of interest" description="Disordered" evidence="7">
    <location>
        <begin position="186"/>
        <end position="252"/>
    </location>
</feature>
<dbReference type="AlphaFoldDB" id="A0A3L6R2P0"/>
<keyword evidence="2 6" id="KW-0256">Endoplasmic reticulum</keyword>
<sequence length="252" mass="27023">MQFFGGSSLTSVAPEASPAPAAPPGTGTGANAQVLYVFNRNGVCLLYREWHRPLRTLDPTQDHKLMFGLLFSLRSFTAKIDPTTDEKGNLGVPLLPGQGCSFYSFKTNTYKLNFMESPSGIKLILITHPRTGDQRDSLKHIYNLYVEYVVKNPLYAPGTPIKCELFNKHLDQYPFELSAGAASPAHLPAIDGSERSSSTSGRGSVGPFASCQGNPDELGVRGTEAAADAGGVGSSRGGRRRCPADEGLSEKL</sequence>
<gene>
    <name evidence="8" type="ORF">C2845_PM08G00860</name>
</gene>
<evidence type="ECO:0000256" key="7">
    <source>
        <dbReference type="SAM" id="MobiDB-lite"/>
    </source>
</evidence>
<dbReference type="STRING" id="4540.A0A3L6R2P0"/>
<name>A0A3L6R2P0_PANMI</name>
<dbReference type="GO" id="GO:0005783">
    <property type="term" value="C:endoplasmic reticulum"/>
    <property type="evidence" value="ECO:0007669"/>
    <property type="project" value="UniProtKB-SubCell"/>
</dbReference>
<dbReference type="InterPro" id="IPR007233">
    <property type="entry name" value="TRAPPC"/>
</dbReference>
<dbReference type="SMART" id="SM01399">
    <property type="entry name" value="Sybindin"/>
    <property type="match status" value="1"/>
</dbReference>
<evidence type="ECO:0000256" key="5">
    <source>
        <dbReference type="ARBA" id="ARBA00038167"/>
    </source>
</evidence>
<evidence type="ECO:0000256" key="6">
    <source>
        <dbReference type="RuleBase" id="RU366065"/>
    </source>
</evidence>
<dbReference type="GO" id="GO:0005794">
    <property type="term" value="C:Golgi apparatus"/>
    <property type="evidence" value="ECO:0007669"/>
    <property type="project" value="UniProtKB-SubCell"/>
</dbReference>
<dbReference type="CDD" id="cd14855">
    <property type="entry name" value="TRAPPC1_MUM2"/>
    <property type="match status" value="1"/>
</dbReference>
<dbReference type="GO" id="GO:0030008">
    <property type="term" value="C:TRAPP complex"/>
    <property type="evidence" value="ECO:0007669"/>
    <property type="project" value="UniProtKB-UniRule"/>
</dbReference>
<keyword evidence="1 6" id="KW-0813">Transport</keyword>
<dbReference type="PANTHER" id="PTHR23249">
    <property type="entry name" value="TRAFFICKING PROTEIN PARTICLE COMPLEX SUBUNIT"/>
    <property type="match status" value="1"/>
</dbReference>
<comment type="similarity">
    <text evidence="5">Belongs to the TRAPP small subunits family. BET5 subfamily.</text>
</comment>
<feature type="region of interest" description="Disordered" evidence="7">
    <location>
        <begin position="1"/>
        <end position="25"/>
    </location>
</feature>
<evidence type="ECO:0000256" key="3">
    <source>
        <dbReference type="ARBA" id="ARBA00022892"/>
    </source>
</evidence>
<comment type="caution">
    <text evidence="8">The sequence shown here is derived from an EMBL/GenBank/DDBJ whole genome shotgun (WGS) entry which is preliminary data.</text>
</comment>
<dbReference type="FunFam" id="3.30.450.70:FF:000006">
    <property type="entry name" value="Trafficking particle complex subunit 1"/>
    <property type="match status" value="1"/>
</dbReference>
<dbReference type="EMBL" id="PQIB02000010">
    <property type="protein sequence ID" value="RLM93515.1"/>
    <property type="molecule type" value="Genomic_DNA"/>
</dbReference>
<evidence type="ECO:0000256" key="2">
    <source>
        <dbReference type="ARBA" id="ARBA00022824"/>
    </source>
</evidence>
<dbReference type="GO" id="GO:0006888">
    <property type="term" value="P:endoplasmic reticulum to Golgi vesicle-mediated transport"/>
    <property type="evidence" value="ECO:0007669"/>
    <property type="project" value="UniProtKB-UniRule"/>
</dbReference>
<evidence type="ECO:0000313" key="9">
    <source>
        <dbReference type="Proteomes" id="UP000275267"/>
    </source>
</evidence>
<dbReference type="Pfam" id="PF04099">
    <property type="entry name" value="Sybindin"/>
    <property type="match status" value="1"/>
</dbReference>
<dbReference type="Gene3D" id="3.30.450.70">
    <property type="match status" value="1"/>
</dbReference>
<dbReference type="SUPFAM" id="SSF64356">
    <property type="entry name" value="SNARE-like"/>
    <property type="match status" value="1"/>
</dbReference>
<comment type="subunit">
    <text evidence="6">Part of the multisubunit transport protein particle (TRAPP) complex.</text>
</comment>
<accession>A0A3L6R2P0</accession>
<dbReference type="OrthoDB" id="246406at2759"/>
<dbReference type="Proteomes" id="UP000275267">
    <property type="component" value="Unassembled WGS sequence"/>
</dbReference>
<organism evidence="8 9">
    <name type="scientific">Panicum miliaceum</name>
    <name type="common">Proso millet</name>
    <name type="synonym">Broomcorn millet</name>
    <dbReference type="NCBI Taxonomy" id="4540"/>
    <lineage>
        <taxon>Eukaryota</taxon>
        <taxon>Viridiplantae</taxon>
        <taxon>Streptophyta</taxon>
        <taxon>Embryophyta</taxon>
        <taxon>Tracheophyta</taxon>
        <taxon>Spermatophyta</taxon>
        <taxon>Magnoliopsida</taxon>
        <taxon>Liliopsida</taxon>
        <taxon>Poales</taxon>
        <taxon>Poaceae</taxon>
        <taxon>PACMAD clade</taxon>
        <taxon>Panicoideae</taxon>
        <taxon>Panicodae</taxon>
        <taxon>Paniceae</taxon>
        <taxon>Panicinae</taxon>
        <taxon>Panicum</taxon>
        <taxon>Panicum sect. Panicum</taxon>
    </lineage>
</organism>
<keyword evidence="4 6" id="KW-0333">Golgi apparatus</keyword>
<proteinExistence type="inferred from homology"/>